<proteinExistence type="predicted"/>
<dbReference type="GO" id="GO:0016853">
    <property type="term" value="F:isomerase activity"/>
    <property type="evidence" value="ECO:0007669"/>
    <property type="project" value="UniProtKB-KW"/>
</dbReference>
<dbReference type="AlphaFoldDB" id="A0A3F3H731"/>
<dbReference type="Proteomes" id="UP000064514">
    <property type="component" value="Unassembled WGS sequence"/>
</dbReference>
<protein>
    <submittedName>
        <fullName evidence="1">DNA topoisomerase</fullName>
    </submittedName>
</protein>
<accession>A0A3F3H731</accession>
<evidence type="ECO:0000313" key="1">
    <source>
        <dbReference type="EMBL" id="GAP03868.1"/>
    </source>
</evidence>
<name>A0A3F3H731_9LACO</name>
<sequence>MRGDQLVSTELFTRQGLPDWFNRKSGKGALFFATPLILKGAFSDEDTEKIINEEDVSDGLVGCFGLCFK</sequence>
<gene>
    <name evidence="1" type="ORF">FTRO_0020350</name>
</gene>
<keyword evidence="1" id="KW-0413">Isomerase</keyword>
<dbReference type="EMBL" id="DF968079">
    <property type="protein sequence ID" value="GAP03868.1"/>
    <property type="molecule type" value="Genomic_DNA"/>
</dbReference>
<organism evidence="1">
    <name type="scientific">Fructobacillus tropaeoli</name>
    <dbReference type="NCBI Taxonomy" id="709323"/>
    <lineage>
        <taxon>Bacteria</taxon>
        <taxon>Bacillati</taxon>
        <taxon>Bacillota</taxon>
        <taxon>Bacilli</taxon>
        <taxon>Lactobacillales</taxon>
        <taxon>Lactobacillaceae</taxon>
        <taxon>Fructobacillus</taxon>
    </lineage>
</organism>
<reference evidence="1" key="1">
    <citation type="journal article" date="2015" name="BMC Genomics">
        <title>Comparative genomics of Fructobacillus spp. and Leuconostoc spp. reveals niche-specific evolution of Fructobacillus spp.</title>
        <authorList>
            <person name="Endo A."/>
            <person name="Tanizawa Y."/>
            <person name="Tanaka N."/>
            <person name="Maeno S."/>
            <person name="Kumar H."/>
            <person name="Shiwa Y."/>
            <person name="Okada S."/>
            <person name="Yoshikawa H."/>
            <person name="Dicks L."/>
            <person name="Nakagawa J."/>
            <person name="Arita M."/>
        </authorList>
    </citation>
    <scope>NUCLEOTIDE SEQUENCE [LARGE SCALE GENOMIC DNA]</scope>
    <source>
        <strain evidence="1">F214-1</strain>
    </source>
</reference>